<keyword evidence="1" id="KW-0175">Coiled coil</keyword>
<dbReference type="EMBL" id="MU853858">
    <property type="protein sequence ID" value="KAK3937282.1"/>
    <property type="molecule type" value="Genomic_DNA"/>
</dbReference>
<keyword evidence="5" id="KW-1185">Reference proteome</keyword>
<dbReference type="PANTHER" id="PTHR47336">
    <property type="entry name" value="TRANSCRIPTION FACTOR HMS1-RELATED"/>
    <property type="match status" value="1"/>
</dbReference>
<feature type="region of interest" description="Disordered" evidence="2">
    <location>
        <begin position="318"/>
        <end position="345"/>
    </location>
</feature>
<feature type="coiled-coil region" evidence="1">
    <location>
        <begin position="351"/>
        <end position="385"/>
    </location>
</feature>
<feature type="domain" description="BHLH" evidence="3">
    <location>
        <begin position="290"/>
        <end position="361"/>
    </location>
</feature>
<dbReference type="GO" id="GO:0046983">
    <property type="term" value="F:protein dimerization activity"/>
    <property type="evidence" value="ECO:0007669"/>
    <property type="project" value="InterPro"/>
</dbReference>
<feature type="compositionally biased region" description="Basic and acidic residues" evidence="2">
    <location>
        <begin position="219"/>
        <end position="231"/>
    </location>
</feature>
<evidence type="ECO:0000256" key="1">
    <source>
        <dbReference type="SAM" id="Coils"/>
    </source>
</evidence>
<dbReference type="Pfam" id="PF00010">
    <property type="entry name" value="HLH"/>
    <property type="match status" value="1"/>
</dbReference>
<dbReference type="Gene3D" id="4.10.280.10">
    <property type="entry name" value="Helix-loop-helix DNA-binding domain"/>
    <property type="match status" value="1"/>
</dbReference>
<dbReference type="InterPro" id="IPR052099">
    <property type="entry name" value="Regulatory_TF_Diverse"/>
</dbReference>
<name>A0AAN6N163_9PEZI</name>
<dbReference type="PROSITE" id="PS50888">
    <property type="entry name" value="BHLH"/>
    <property type="match status" value="1"/>
</dbReference>
<gene>
    <name evidence="4" type="ORF">QBC46DRAFT_356773</name>
</gene>
<feature type="compositionally biased region" description="Basic and acidic residues" evidence="2">
    <location>
        <begin position="333"/>
        <end position="345"/>
    </location>
</feature>
<dbReference type="PANTHER" id="PTHR47336:SF2">
    <property type="entry name" value="TRANSCRIPTION FACTOR HMS1-RELATED"/>
    <property type="match status" value="1"/>
</dbReference>
<dbReference type="SMART" id="SM00353">
    <property type="entry name" value="HLH"/>
    <property type="match status" value="1"/>
</dbReference>
<dbReference type="InterPro" id="IPR011598">
    <property type="entry name" value="bHLH_dom"/>
</dbReference>
<evidence type="ECO:0000313" key="5">
    <source>
        <dbReference type="Proteomes" id="UP001303473"/>
    </source>
</evidence>
<organism evidence="4 5">
    <name type="scientific">Diplogelasinospora grovesii</name>
    <dbReference type="NCBI Taxonomy" id="303347"/>
    <lineage>
        <taxon>Eukaryota</taxon>
        <taxon>Fungi</taxon>
        <taxon>Dikarya</taxon>
        <taxon>Ascomycota</taxon>
        <taxon>Pezizomycotina</taxon>
        <taxon>Sordariomycetes</taxon>
        <taxon>Sordariomycetidae</taxon>
        <taxon>Sordariales</taxon>
        <taxon>Diplogelasinosporaceae</taxon>
        <taxon>Diplogelasinospora</taxon>
    </lineage>
</organism>
<comment type="caution">
    <text evidence="4">The sequence shown here is derived from an EMBL/GenBank/DDBJ whole genome shotgun (WGS) entry which is preliminary data.</text>
</comment>
<dbReference type="InterPro" id="IPR036638">
    <property type="entry name" value="HLH_DNA-bd_sf"/>
</dbReference>
<protein>
    <recommendedName>
        <fullName evidence="3">BHLH domain-containing protein</fullName>
    </recommendedName>
</protein>
<dbReference type="SUPFAM" id="SSF47459">
    <property type="entry name" value="HLH, helix-loop-helix DNA-binding domain"/>
    <property type="match status" value="1"/>
</dbReference>
<feature type="region of interest" description="Disordered" evidence="2">
    <location>
        <begin position="180"/>
        <end position="292"/>
    </location>
</feature>
<reference evidence="5" key="1">
    <citation type="journal article" date="2023" name="Mol. Phylogenet. Evol.">
        <title>Genome-scale phylogeny and comparative genomics of the fungal order Sordariales.</title>
        <authorList>
            <person name="Hensen N."/>
            <person name="Bonometti L."/>
            <person name="Westerberg I."/>
            <person name="Brannstrom I.O."/>
            <person name="Guillou S."/>
            <person name="Cros-Aarteil S."/>
            <person name="Calhoun S."/>
            <person name="Haridas S."/>
            <person name="Kuo A."/>
            <person name="Mondo S."/>
            <person name="Pangilinan J."/>
            <person name="Riley R."/>
            <person name="LaButti K."/>
            <person name="Andreopoulos B."/>
            <person name="Lipzen A."/>
            <person name="Chen C."/>
            <person name="Yan M."/>
            <person name="Daum C."/>
            <person name="Ng V."/>
            <person name="Clum A."/>
            <person name="Steindorff A."/>
            <person name="Ohm R.A."/>
            <person name="Martin F."/>
            <person name="Silar P."/>
            <person name="Natvig D.O."/>
            <person name="Lalanne C."/>
            <person name="Gautier V."/>
            <person name="Ament-Velasquez S.L."/>
            <person name="Kruys A."/>
            <person name="Hutchinson M.I."/>
            <person name="Powell A.J."/>
            <person name="Barry K."/>
            <person name="Miller A.N."/>
            <person name="Grigoriev I.V."/>
            <person name="Debuchy R."/>
            <person name="Gladieux P."/>
            <person name="Hiltunen Thoren M."/>
            <person name="Johannesson H."/>
        </authorList>
    </citation>
    <scope>NUCLEOTIDE SEQUENCE [LARGE SCALE GENOMIC DNA]</scope>
    <source>
        <strain evidence="5">CBS 340.73</strain>
    </source>
</reference>
<evidence type="ECO:0000256" key="2">
    <source>
        <dbReference type="SAM" id="MobiDB-lite"/>
    </source>
</evidence>
<dbReference type="AlphaFoldDB" id="A0AAN6N163"/>
<feature type="compositionally biased region" description="Low complexity" evidence="2">
    <location>
        <begin position="207"/>
        <end position="218"/>
    </location>
</feature>
<evidence type="ECO:0000313" key="4">
    <source>
        <dbReference type="EMBL" id="KAK3937282.1"/>
    </source>
</evidence>
<proteinExistence type="predicted"/>
<accession>A0AAN6N163</accession>
<sequence>MSWDESVHLQLALRRVIFKDPRRAISRESIEDGKVPAIVQAALVLHVLDGTLSHGHQVTFSGADAAARSAKITTSGPAQNLAWNASSHSNASTISSGRVGSQNTTNTNRAVPWTCSNYIHPSTGGADIASYAQAPLDLPSNLVWGGEFGFDDAGDGGGMSGFAFSPVPAVSDSGSYVYDSTESPAMSGKSEDNFQGTAGPVSYTLEPVSSAPVSPVSSWDRRDSKRVKMLDAVDETDTGAAAGADVKADSTPTSASSSGRGGAKGEDKRGLRSASRTYKDKQERVSMTAEELRKHNRVEKHYRDRLNARFEDLLHALPESPLSTGPSSQSDDGDGRAKIGEKKRICKPEVLDLARQRILFLEEENKRIERENTNLRREQANLSWRSKG</sequence>
<evidence type="ECO:0000259" key="3">
    <source>
        <dbReference type="PROSITE" id="PS50888"/>
    </source>
</evidence>
<dbReference type="Proteomes" id="UP001303473">
    <property type="component" value="Unassembled WGS sequence"/>
</dbReference>
<feature type="compositionally biased region" description="Polar residues" evidence="2">
    <location>
        <begin position="321"/>
        <end position="330"/>
    </location>
</feature>